<dbReference type="Pfam" id="PF23289">
    <property type="entry name" value="Spectrin_5"/>
    <property type="match status" value="1"/>
</dbReference>
<dbReference type="Ensembl" id="ENSSGRT00000080162.1">
    <property type="protein sequence ID" value="ENSSGRP00000075292.1"/>
    <property type="gene ID" value="ENSSGRG00000038190.1"/>
</dbReference>
<reference evidence="5" key="1">
    <citation type="submission" date="2025-08" db="UniProtKB">
        <authorList>
            <consortium name="Ensembl"/>
        </authorList>
    </citation>
    <scope>IDENTIFICATION</scope>
</reference>
<dbReference type="PANTHER" id="PTHR22826">
    <property type="entry name" value="RHO GUANINE EXCHANGE FACTOR-RELATED"/>
    <property type="match status" value="1"/>
</dbReference>
<feature type="domain" description="DH" evidence="4">
    <location>
        <begin position="409"/>
        <end position="590"/>
    </location>
</feature>
<dbReference type="InterPro" id="IPR055251">
    <property type="entry name" value="SOS1_NGEF_PH"/>
</dbReference>
<feature type="domain" description="PH" evidence="3">
    <location>
        <begin position="608"/>
        <end position="724"/>
    </location>
</feature>
<name>A0A672QHC1_SINGR</name>
<proteinExistence type="predicted"/>
<dbReference type="InterPro" id="IPR051336">
    <property type="entry name" value="RhoGEF_Guanine_NuclExch_SF"/>
</dbReference>
<keyword evidence="1" id="KW-0597">Phosphoprotein</keyword>
<dbReference type="Gene3D" id="1.20.900.10">
    <property type="entry name" value="Dbl homology (DH) domain"/>
    <property type="match status" value="1"/>
</dbReference>
<dbReference type="Proteomes" id="UP000472262">
    <property type="component" value="Unassembled WGS sequence"/>
</dbReference>
<dbReference type="SUPFAM" id="SSF50729">
    <property type="entry name" value="PH domain-like"/>
    <property type="match status" value="1"/>
</dbReference>
<dbReference type="InterPro" id="IPR001849">
    <property type="entry name" value="PH_domain"/>
</dbReference>
<dbReference type="InterPro" id="IPR056466">
    <property type="entry name" value="Spectrin_DBS"/>
</dbReference>
<keyword evidence="2" id="KW-0344">Guanine-nucleotide releasing factor</keyword>
<dbReference type="InterPro" id="IPR001331">
    <property type="entry name" value="GDS_CDC24_CS"/>
</dbReference>
<dbReference type="OMA" id="LDENSQX"/>
<dbReference type="PROSITE" id="PS50010">
    <property type="entry name" value="DH_2"/>
    <property type="match status" value="1"/>
</dbReference>
<dbReference type="GO" id="GO:0035556">
    <property type="term" value="P:intracellular signal transduction"/>
    <property type="evidence" value="ECO:0007669"/>
    <property type="project" value="InterPro"/>
</dbReference>
<dbReference type="InterPro" id="IPR011993">
    <property type="entry name" value="PH-like_dom_sf"/>
</dbReference>
<dbReference type="Pfam" id="PF00621">
    <property type="entry name" value="RhoGEF"/>
    <property type="match status" value="1"/>
</dbReference>
<dbReference type="Pfam" id="PF22697">
    <property type="entry name" value="SOS1_NGEF_PH"/>
    <property type="match status" value="1"/>
</dbReference>
<sequence length="758" mass="87428">MADANPLRGLPRIQRAAMSFPGHLHLVLVLRPKTHLQTTGTDLGFRFSQDDFALKMPMVMLSSLTDLLRFIDENQLSTEFGGTLEECHSDWIVLQTAIESFAVTVKGIAQLLQTFGTELSEMELPDEASGIEYLLRSHTEKYRQMKDDIRSVMREGCQLLSNLEASKAVEGAAAEDRDISQDKERVLVAQVRDMEMAFDGFFEKHHLKLQQYLQLLQYEMSFHEVQTRKTLLLQLSMAQTEQLLKDLEITLLFLQEEMGRAQIIILHGHQLAASHHYALALIVQRCNELRHHSDTLTTALRAKRASLTRIRDLLLRLEQTVRWCDEGAYLLANQLLDKFQSKEGAQAALQDIEKLMETAPSVLRSNPDILSLEFETILTPQLQVLTHLDFHFWMNYSFIISIASRLNRRQINFLLLLFFPPEKITTQLHSCVKTGYRAEMDNPSLSNILPSVLRNKKEELFGNLPEIYKFHSRIFLQDLESCLETPERVGARFLERKENFQVYERYCQNKPRSDALWRQCSDSAFIQECKKKLDHKLGLDSYLLKPVQRLTKYQLLLKELLKHSSNSQYASELQGALNAMLDLLKSVNDSMHQIAITGYEGELSDLGRVLMQGSFNVWINHRKGPTRMKDMARFKPMQRHLFLHERALLFCKKREESGEARDRTASYSFKHCLMMSAVGITENVKGDVKKFEIWYNGKEEVYVVQAATVDVKTAWLTEIRKILNNQQKIDKGSYTAFPFLLISVLNSELVCLNEICRV</sequence>
<organism evidence="5 6">
    <name type="scientific">Sinocyclocheilus grahami</name>
    <name type="common">Dianchi golden-line fish</name>
    <name type="synonym">Barbus grahami</name>
    <dbReference type="NCBI Taxonomy" id="75366"/>
    <lineage>
        <taxon>Eukaryota</taxon>
        <taxon>Metazoa</taxon>
        <taxon>Chordata</taxon>
        <taxon>Craniata</taxon>
        <taxon>Vertebrata</taxon>
        <taxon>Euteleostomi</taxon>
        <taxon>Actinopterygii</taxon>
        <taxon>Neopterygii</taxon>
        <taxon>Teleostei</taxon>
        <taxon>Ostariophysi</taxon>
        <taxon>Cypriniformes</taxon>
        <taxon>Cyprinidae</taxon>
        <taxon>Cyprininae</taxon>
        <taxon>Sinocyclocheilus</taxon>
    </lineage>
</organism>
<evidence type="ECO:0000313" key="5">
    <source>
        <dbReference type="Ensembl" id="ENSSGRP00000075292.1"/>
    </source>
</evidence>
<reference evidence="5" key="2">
    <citation type="submission" date="2025-09" db="UniProtKB">
        <authorList>
            <consortium name="Ensembl"/>
        </authorList>
    </citation>
    <scope>IDENTIFICATION</scope>
</reference>
<dbReference type="SUPFAM" id="SSF48065">
    <property type="entry name" value="DBL homology domain (DH-domain)"/>
    <property type="match status" value="1"/>
</dbReference>
<evidence type="ECO:0000259" key="4">
    <source>
        <dbReference type="PROSITE" id="PS50010"/>
    </source>
</evidence>
<evidence type="ECO:0000256" key="2">
    <source>
        <dbReference type="ARBA" id="ARBA00022658"/>
    </source>
</evidence>
<dbReference type="GO" id="GO:0016358">
    <property type="term" value="P:dendrite development"/>
    <property type="evidence" value="ECO:0007669"/>
    <property type="project" value="TreeGrafter"/>
</dbReference>
<dbReference type="InterPro" id="IPR035899">
    <property type="entry name" value="DBL_dom_sf"/>
</dbReference>
<dbReference type="CDD" id="cd00160">
    <property type="entry name" value="RhoGEF"/>
    <property type="match status" value="1"/>
</dbReference>
<dbReference type="InParanoid" id="A0A672QHC1"/>
<dbReference type="Gene3D" id="2.30.29.30">
    <property type="entry name" value="Pleckstrin-homology domain (PH domain)/Phosphotyrosine-binding domain (PTB)"/>
    <property type="match status" value="1"/>
</dbReference>
<dbReference type="SMART" id="SM00325">
    <property type="entry name" value="RhoGEF"/>
    <property type="match status" value="1"/>
</dbReference>
<dbReference type="PROSITE" id="PS50003">
    <property type="entry name" value="PH_DOMAIN"/>
    <property type="match status" value="1"/>
</dbReference>
<dbReference type="GO" id="GO:0005085">
    <property type="term" value="F:guanyl-nucleotide exchange factor activity"/>
    <property type="evidence" value="ECO:0007669"/>
    <property type="project" value="UniProtKB-KW"/>
</dbReference>
<dbReference type="SMART" id="SM00233">
    <property type="entry name" value="PH"/>
    <property type="match status" value="1"/>
</dbReference>
<dbReference type="PANTHER" id="PTHR22826:SF207">
    <property type="entry name" value="PROTO-ONCOGENE DBL-LIKE ISOFORM X1"/>
    <property type="match status" value="1"/>
</dbReference>
<dbReference type="PROSITE" id="PS00741">
    <property type="entry name" value="DH_1"/>
    <property type="match status" value="1"/>
</dbReference>
<keyword evidence="6" id="KW-1185">Reference proteome</keyword>
<dbReference type="FunFam" id="2.30.29.30:FF:000078">
    <property type="entry name" value="Guanine nucleotide exchange factor DBS"/>
    <property type="match status" value="1"/>
</dbReference>
<dbReference type="AlphaFoldDB" id="A0A672QHC1"/>
<dbReference type="GO" id="GO:0005737">
    <property type="term" value="C:cytoplasm"/>
    <property type="evidence" value="ECO:0007669"/>
    <property type="project" value="TreeGrafter"/>
</dbReference>
<evidence type="ECO:0000259" key="3">
    <source>
        <dbReference type="PROSITE" id="PS50003"/>
    </source>
</evidence>
<accession>A0A672QHC1</accession>
<evidence type="ECO:0000313" key="6">
    <source>
        <dbReference type="Proteomes" id="UP000472262"/>
    </source>
</evidence>
<protein>
    <submittedName>
        <fullName evidence="5">MCF.2 cell line derived transforming sequence</fullName>
    </submittedName>
</protein>
<dbReference type="InterPro" id="IPR000219">
    <property type="entry name" value="DH_dom"/>
</dbReference>
<evidence type="ECO:0000256" key="1">
    <source>
        <dbReference type="ARBA" id="ARBA00022553"/>
    </source>
</evidence>